<evidence type="ECO:0000313" key="3">
    <source>
        <dbReference type="Proteomes" id="UP000469346"/>
    </source>
</evidence>
<feature type="compositionally biased region" description="Low complexity" evidence="1">
    <location>
        <begin position="15"/>
        <end position="24"/>
    </location>
</feature>
<reference evidence="2 3" key="1">
    <citation type="submission" date="2020-02" db="EMBL/GenBank/DDBJ databases">
        <title>Comparative genomics of sulfur disproportionating microorganisms.</title>
        <authorList>
            <person name="Ward L.M."/>
            <person name="Bertran E."/>
            <person name="Johnston D.T."/>
        </authorList>
    </citation>
    <scope>NUCLEOTIDE SEQUENCE [LARGE SCALE GENOMIC DNA]</scope>
    <source>
        <strain evidence="2 3">DSM 100025</strain>
    </source>
</reference>
<gene>
    <name evidence="2" type="ORF">G3N55_04845</name>
</gene>
<accession>A0A6N9TPZ2</accession>
<feature type="region of interest" description="Disordered" evidence="1">
    <location>
        <begin position="1"/>
        <end position="86"/>
    </location>
</feature>
<name>A0A6N9TPZ2_DISTH</name>
<proteinExistence type="predicted"/>
<sequence>MATAMPVSPQPELPPAGACPAAPAGNGSRAGTGPEAGKAPAAAPGNGDFRAALDGATGAGAAPKVGPGGRVRQAVPLDTPPGDAPAAAAVPAGVPAMIVVSLPADPPPVIPETPADGGGPVPAPAPPLPGAGAAAAALQSAPPAGEPAQEDAAPGPARADTGVPVRAAGPAPTAAPAQPVAPDGAPPSTAAPEPPPAAPDGDPEKAPAAGDRPGDGGKKTLHAHGGPVTAESAATKRQPGPEERPAAAGPPAAVRLRAVP</sequence>
<evidence type="ECO:0000313" key="2">
    <source>
        <dbReference type="EMBL" id="NDY42173.1"/>
    </source>
</evidence>
<feature type="region of interest" description="Disordered" evidence="1">
    <location>
        <begin position="108"/>
        <end position="260"/>
    </location>
</feature>
<feature type="compositionally biased region" description="Low complexity" evidence="1">
    <location>
        <begin position="130"/>
        <end position="143"/>
    </location>
</feature>
<comment type="caution">
    <text evidence="2">The sequence shown here is derived from an EMBL/GenBank/DDBJ whole genome shotgun (WGS) entry which is preliminary data.</text>
</comment>
<keyword evidence="3" id="KW-1185">Reference proteome</keyword>
<evidence type="ECO:0000256" key="1">
    <source>
        <dbReference type="SAM" id="MobiDB-lite"/>
    </source>
</evidence>
<feature type="compositionally biased region" description="Low complexity" evidence="1">
    <location>
        <begin position="31"/>
        <end position="65"/>
    </location>
</feature>
<protein>
    <submittedName>
        <fullName evidence="2">Uncharacterized protein</fullName>
    </submittedName>
</protein>
<organism evidence="2 3">
    <name type="scientific">Dissulfurirhabdus thermomarina</name>
    <dbReference type="NCBI Taxonomy" id="1765737"/>
    <lineage>
        <taxon>Bacteria</taxon>
        <taxon>Deltaproteobacteria</taxon>
        <taxon>Dissulfurirhabdaceae</taxon>
        <taxon>Dissulfurirhabdus</taxon>
    </lineage>
</organism>
<dbReference type="AlphaFoldDB" id="A0A6N9TPZ2"/>
<dbReference type="EMBL" id="JAAGRR010000039">
    <property type="protein sequence ID" value="NDY42173.1"/>
    <property type="molecule type" value="Genomic_DNA"/>
</dbReference>
<feature type="compositionally biased region" description="Low complexity" evidence="1">
    <location>
        <begin position="163"/>
        <end position="191"/>
    </location>
</feature>
<feature type="non-terminal residue" evidence="2">
    <location>
        <position position="260"/>
    </location>
</feature>
<dbReference type="Proteomes" id="UP000469346">
    <property type="component" value="Unassembled WGS sequence"/>
</dbReference>
<feature type="compositionally biased region" description="Low complexity" evidence="1">
    <location>
        <begin position="246"/>
        <end position="260"/>
    </location>
</feature>